<dbReference type="Gene3D" id="2.40.30.170">
    <property type="match status" value="1"/>
</dbReference>
<keyword evidence="5 9" id="KW-0997">Cell inner membrane</keyword>
<dbReference type="GO" id="GO:0005886">
    <property type="term" value="C:plasma membrane"/>
    <property type="evidence" value="ECO:0007669"/>
    <property type="project" value="UniProtKB-SubCell"/>
</dbReference>
<dbReference type="Gene3D" id="2.40.50.100">
    <property type="match status" value="1"/>
</dbReference>
<dbReference type="Pfam" id="PF26002">
    <property type="entry name" value="Beta-barrel_AprE"/>
    <property type="match status" value="1"/>
</dbReference>
<keyword evidence="6 9" id="KW-0812">Transmembrane</keyword>
<evidence type="ECO:0000256" key="3">
    <source>
        <dbReference type="ARBA" id="ARBA00022448"/>
    </source>
</evidence>
<dbReference type="InterPro" id="IPR059040">
    <property type="entry name" value="HH_CyaD-like"/>
</dbReference>
<dbReference type="InterPro" id="IPR058982">
    <property type="entry name" value="Beta-barrel_AprE"/>
</dbReference>
<comment type="similarity">
    <text evidence="2 9">Belongs to the membrane fusion protein (MFP) (TC 8.A.1) family.</text>
</comment>
<evidence type="ECO:0000259" key="11">
    <source>
        <dbReference type="Pfam" id="PF26002"/>
    </source>
</evidence>
<dbReference type="PANTHER" id="PTHR30386">
    <property type="entry name" value="MEMBRANE FUSION SUBUNIT OF EMRAB-TOLC MULTIDRUG EFFLUX PUMP"/>
    <property type="match status" value="1"/>
</dbReference>
<evidence type="ECO:0000256" key="5">
    <source>
        <dbReference type="ARBA" id="ARBA00022519"/>
    </source>
</evidence>
<organism evidence="12 13">
    <name type="scientific">Herbaspirillum rubrisubalbicans</name>
    <dbReference type="NCBI Taxonomy" id="80842"/>
    <lineage>
        <taxon>Bacteria</taxon>
        <taxon>Pseudomonadati</taxon>
        <taxon>Pseudomonadota</taxon>
        <taxon>Betaproteobacteria</taxon>
        <taxon>Burkholderiales</taxon>
        <taxon>Oxalobacteraceae</taxon>
        <taxon>Herbaspirillum</taxon>
    </lineage>
</organism>
<evidence type="ECO:0000256" key="8">
    <source>
        <dbReference type="ARBA" id="ARBA00023136"/>
    </source>
</evidence>
<reference evidence="12 13" key="1">
    <citation type="submission" date="2017-11" db="EMBL/GenBank/DDBJ databases">
        <title>Complete genome sequence of Herbaspirillum rubrisubalbicans DSM 11543.</title>
        <authorList>
            <person name="Chen M."/>
            <person name="An Q."/>
        </authorList>
    </citation>
    <scope>NUCLEOTIDE SEQUENCE [LARGE SCALE GENOMIC DNA]</scope>
    <source>
        <strain evidence="12 13">DSM 11543</strain>
    </source>
</reference>
<comment type="subcellular location">
    <subcellularLocation>
        <location evidence="1 9">Cell inner membrane</location>
        <topology evidence="1 9">Single-pass membrane protein</topology>
    </subcellularLocation>
</comment>
<evidence type="ECO:0000256" key="7">
    <source>
        <dbReference type="ARBA" id="ARBA00022989"/>
    </source>
</evidence>
<feature type="transmembrane region" description="Helical" evidence="9">
    <location>
        <begin position="61"/>
        <end position="79"/>
    </location>
</feature>
<dbReference type="InterPro" id="IPR010129">
    <property type="entry name" value="T1SS_HlyD"/>
</dbReference>
<feature type="domain" description="CyaD-like alpha-helical hairpin" evidence="10">
    <location>
        <begin position="130"/>
        <end position="297"/>
    </location>
</feature>
<evidence type="ECO:0000259" key="10">
    <source>
        <dbReference type="Pfam" id="PF25988"/>
    </source>
</evidence>
<name>A0AAD0U879_9BURK</name>
<dbReference type="RefSeq" id="WP_061789716.1">
    <property type="nucleotide sequence ID" value="NZ_CP024996.1"/>
</dbReference>
<dbReference type="Proteomes" id="UP000269199">
    <property type="component" value="Chromosome"/>
</dbReference>
<feature type="domain" description="AprE-like beta-barrel" evidence="11">
    <location>
        <begin position="337"/>
        <end position="424"/>
    </location>
</feature>
<dbReference type="SUPFAM" id="SSF111369">
    <property type="entry name" value="HlyD-like secretion proteins"/>
    <property type="match status" value="1"/>
</dbReference>
<dbReference type="NCBIfam" id="TIGR01843">
    <property type="entry name" value="type_I_hlyD"/>
    <property type="match status" value="1"/>
</dbReference>
<dbReference type="PANTHER" id="PTHR30386:SF27">
    <property type="entry name" value="MEMBRANE FUSION PROTEIN (MFP) FAMILY PROTEIN"/>
    <property type="match status" value="1"/>
</dbReference>
<protein>
    <recommendedName>
        <fullName evidence="9">Membrane fusion protein (MFP) family protein</fullName>
    </recommendedName>
</protein>
<gene>
    <name evidence="12" type="ORF">RC54_15335</name>
</gene>
<evidence type="ECO:0000256" key="6">
    <source>
        <dbReference type="ARBA" id="ARBA00022692"/>
    </source>
</evidence>
<evidence type="ECO:0000256" key="1">
    <source>
        <dbReference type="ARBA" id="ARBA00004377"/>
    </source>
</evidence>
<keyword evidence="4 9" id="KW-1003">Cell membrane</keyword>
<dbReference type="AlphaFoldDB" id="A0AAD0U879"/>
<keyword evidence="3 9" id="KW-0813">Transport</keyword>
<evidence type="ECO:0000256" key="4">
    <source>
        <dbReference type="ARBA" id="ARBA00022475"/>
    </source>
</evidence>
<dbReference type="Pfam" id="PF25988">
    <property type="entry name" value="HH_CyaD"/>
    <property type="match status" value="1"/>
</dbReference>
<sequence>MSLRHRLQASHALWRRYYSVFRHFWTIRRSLKNDFFNQDEAQFLPAALALQEAPDSKSLRWTGRALMLIVVFALLWSIFGRMDIIVNATGKVIPSARTKTIASVDVSSVKALHVREGQAVRAGDVLIELDSSSSDAEHDKASDTVAQARLQAARASALILAVQNRRAPNLPAIDGVERYQWEAVSHQLDGQYQDFMARLRRMDEEIARYGAALPLASQRALDYQALVADQTVSRHAWLEREQARIDLKGQLAEAISQRASLIAQTLKEAHDARIEATRVIESAQQDQRRAREHSRLLKLIAPVSGTVQQLNVHTVGGVVAAAQPLMQIVPEDTEVEVEAFLENRDVGFLQVGQEARVKIDAFDYTKYGTLAARVRHVSRDAIPDEKRGLLYSTKIVLDKNTLVVDGKSLPVLAGMSVSVEIKTGTRRVIEYVLSPLMRHQREALNER</sequence>
<dbReference type="InterPro" id="IPR050739">
    <property type="entry name" value="MFP"/>
</dbReference>
<proteinExistence type="inferred from homology"/>
<keyword evidence="7 9" id="KW-1133">Transmembrane helix</keyword>
<dbReference type="GO" id="GO:0009306">
    <property type="term" value="P:protein secretion"/>
    <property type="evidence" value="ECO:0007669"/>
    <property type="project" value="InterPro"/>
</dbReference>
<keyword evidence="8 9" id="KW-0472">Membrane</keyword>
<evidence type="ECO:0000313" key="12">
    <source>
        <dbReference type="EMBL" id="AYR25112.1"/>
    </source>
</evidence>
<evidence type="ECO:0000313" key="13">
    <source>
        <dbReference type="Proteomes" id="UP000269199"/>
    </source>
</evidence>
<evidence type="ECO:0000256" key="9">
    <source>
        <dbReference type="RuleBase" id="RU365093"/>
    </source>
</evidence>
<dbReference type="EMBL" id="CP024996">
    <property type="protein sequence ID" value="AYR25112.1"/>
    <property type="molecule type" value="Genomic_DNA"/>
</dbReference>
<dbReference type="PROSITE" id="PS00543">
    <property type="entry name" value="HLYD_FAMILY"/>
    <property type="match status" value="1"/>
</dbReference>
<dbReference type="PRINTS" id="PR01490">
    <property type="entry name" value="RTXTOXIND"/>
</dbReference>
<dbReference type="InterPro" id="IPR006144">
    <property type="entry name" value="Secretion_HlyD_CS"/>
</dbReference>
<accession>A0AAD0U879</accession>
<evidence type="ECO:0000256" key="2">
    <source>
        <dbReference type="ARBA" id="ARBA00009477"/>
    </source>
</evidence>